<dbReference type="PATRIC" id="fig|465721.4.peg.238"/>
<comment type="similarity">
    <text evidence="2 9">Belongs to the MGMT family.</text>
</comment>
<comment type="miscellaneous">
    <text evidence="9">This enzyme catalyzes only one turnover and therefore is not strictly catalytic. According to one definition, an enzyme is a biocatalyst that acts repeatedly and over many reaction cycles.</text>
</comment>
<sequence length="186" mass="20854">MKLYIEWIESPLGTLLAAATPEALHLLEFIDDEDMRNARLGALRIRYPELQVAAEAGRSGYEPLAQLRLQLAEYFRGERRAFDLPLAYPGTAFQEKVWKLLLQIPYGETWSYRELAARAGNDKAGRAVGTANGMNPISIVIPCHRVINANGALGGYGGGLWRKRLLLDLERRQGRMEFERRVNGAG</sequence>
<dbReference type="FunFam" id="1.10.10.10:FF:000214">
    <property type="entry name" value="Methylated-DNA--protein-cysteine methyltransferase"/>
    <property type="match status" value="1"/>
</dbReference>
<dbReference type="NCBIfam" id="TIGR00589">
    <property type="entry name" value="ogt"/>
    <property type="match status" value="1"/>
</dbReference>
<dbReference type="STRING" id="465721.ACG33_01090"/>
<comment type="subcellular location">
    <subcellularLocation>
        <location evidence="9">Cytoplasm</location>
    </subcellularLocation>
</comment>
<dbReference type="Proteomes" id="UP000070250">
    <property type="component" value="Chromosome"/>
</dbReference>
<feature type="domain" description="Methylguanine DNA methyltransferase ribonuclease-like" evidence="11">
    <location>
        <begin position="4"/>
        <end position="87"/>
    </location>
</feature>
<dbReference type="GO" id="GO:0005737">
    <property type="term" value="C:cytoplasm"/>
    <property type="evidence" value="ECO:0007669"/>
    <property type="project" value="UniProtKB-SubCell"/>
</dbReference>
<dbReference type="GO" id="GO:0003908">
    <property type="term" value="F:methylated-DNA-[protein]-cysteine S-methyltransferase activity"/>
    <property type="evidence" value="ECO:0007669"/>
    <property type="project" value="UniProtKB-UniRule"/>
</dbReference>
<dbReference type="Gene3D" id="1.10.10.10">
    <property type="entry name" value="Winged helix-like DNA-binding domain superfamily/Winged helix DNA-binding domain"/>
    <property type="match status" value="1"/>
</dbReference>
<dbReference type="InterPro" id="IPR008332">
    <property type="entry name" value="MethylG_MeTrfase_N"/>
</dbReference>
<dbReference type="Pfam" id="PF01035">
    <property type="entry name" value="DNA_binding_1"/>
    <property type="match status" value="1"/>
</dbReference>
<evidence type="ECO:0000256" key="8">
    <source>
        <dbReference type="ARBA" id="ARBA00049348"/>
    </source>
</evidence>
<dbReference type="PANTHER" id="PTHR10815:SF5">
    <property type="entry name" value="METHYLATED-DNA--PROTEIN-CYSTEINE METHYLTRANSFERASE"/>
    <property type="match status" value="1"/>
</dbReference>
<dbReference type="PANTHER" id="PTHR10815">
    <property type="entry name" value="METHYLATED-DNA--PROTEIN-CYSTEINE METHYLTRANSFERASE"/>
    <property type="match status" value="1"/>
</dbReference>
<dbReference type="Pfam" id="PF02870">
    <property type="entry name" value="Methyltransf_1N"/>
    <property type="match status" value="1"/>
</dbReference>
<dbReference type="EMBL" id="CP011971">
    <property type="protein sequence ID" value="AMN45722.1"/>
    <property type="molecule type" value="Genomic_DNA"/>
</dbReference>
<dbReference type="GO" id="GO:0006307">
    <property type="term" value="P:DNA alkylation repair"/>
    <property type="evidence" value="ECO:0007669"/>
    <property type="project" value="UniProtKB-UniRule"/>
</dbReference>
<comment type="function">
    <text evidence="9">Involved in the cellular defense against the biological effects of O6-methylguanine (O6-MeG) and O4-methylthymine (O4-MeT) in DNA. Repairs the methylated nucleobase in DNA by stoichiometrically transferring the methyl group to a cysteine residue in the enzyme. This is a suicide reaction: the enzyme is irreversibly inactivated.</text>
</comment>
<evidence type="ECO:0000256" key="3">
    <source>
        <dbReference type="ARBA" id="ARBA00022490"/>
    </source>
</evidence>
<evidence type="ECO:0000259" key="11">
    <source>
        <dbReference type="Pfam" id="PF02870"/>
    </source>
</evidence>
<dbReference type="SUPFAM" id="SSF46767">
    <property type="entry name" value="Methylated DNA-protein cysteine methyltransferase, C-terminal domain"/>
    <property type="match status" value="1"/>
</dbReference>
<keyword evidence="6 9" id="KW-0227">DNA damage</keyword>
<protein>
    <recommendedName>
        <fullName evidence="9">Methylated-DNA--protein-cysteine methyltransferase</fullName>
        <ecNumber evidence="9">2.1.1.63</ecNumber>
    </recommendedName>
    <alternativeName>
        <fullName evidence="9">6-O-methylguanine-DNA methyltransferase</fullName>
        <shortName evidence="9">MGMT</shortName>
    </alternativeName>
    <alternativeName>
        <fullName evidence="9">O-6-methylguanine-DNA-alkyltransferase</fullName>
    </alternativeName>
</protein>
<dbReference type="PROSITE" id="PS00374">
    <property type="entry name" value="MGMT"/>
    <property type="match status" value="1"/>
</dbReference>
<dbReference type="GO" id="GO:0032259">
    <property type="term" value="P:methylation"/>
    <property type="evidence" value="ECO:0007669"/>
    <property type="project" value="UniProtKB-KW"/>
</dbReference>
<evidence type="ECO:0000313" key="12">
    <source>
        <dbReference type="EMBL" id="AMN45722.1"/>
    </source>
</evidence>
<reference evidence="12 13" key="1">
    <citation type="submission" date="2015-06" db="EMBL/GenBank/DDBJ databases">
        <title>A Comprehensive Approach to Explore the Metabolic and Phylogenetic Diversity of Bacterial Steroid Degradation in the Environment: Testosterone as an Example.</title>
        <authorList>
            <person name="Yang F.-C."/>
            <person name="Chen Y.-L."/>
            <person name="Yu C.-P."/>
            <person name="Tang S.-L."/>
            <person name="Wang P.-H."/>
            <person name="Ismail W."/>
            <person name="Wang C.-H."/>
            <person name="Yang C.-Y."/>
            <person name="Chiang Y.-R."/>
        </authorList>
    </citation>
    <scope>NUCLEOTIDE SEQUENCE [LARGE SCALE GENOMIC DNA]</scope>
    <source>
        <strain evidence="12 13">DSM 18526</strain>
    </source>
</reference>
<organism evidence="12 13">
    <name type="scientific">Steroidobacter denitrificans</name>
    <dbReference type="NCBI Taxonomy" id="465721"/>
    <lineage>
        <taxon>Bacteria</taxon>
        <taxon>Pseudomonadati</taxon>
        <taxon>Pseudomonadota</taxon>
        <taxon>Gammaproteobacteria</taxon>
        <taxon>Steroidobacterales</taxon>
        <taxon>Steroidobacteraceae</taxon>
        <taxon>Steroidobacter</taxon>
    </lineage>
</organism>
<evidence type="ECO:0000256" key="7">
    <source>
        <dbReference type="ARBA" id="ARBA00023204"/>
    </source>
</evidence>
<dbReference type="KEGG" id="sdf:ACG33_01090"/>
<dbReference type="InterPro" id="IPR001497">
    <property type="entry name" value="MethylDNA_cys_MeTrfase_AS"/>
</dbReference>
<dbReference type="InterPro" id="IPR036631">
    <property type="entry name" value="MGMT_N_sf"/>
</dbReference>
<dbReference type="RefSeq" id="WP_066917978.1">
    <property type="nucleotide sequence ID" value="NZ_CP011971.1"/>
</dbReference>
<feature type="active site" description="Nucleophile; methyl group acceptor" evidence="9">
    <location>
        <position position="143"/>
    </location>
</feature>
<proteinExistence type="inferred from homology"/>
<evidence type="ECO:0000259" key="10">
    <source>
        <dbReference type="Pfam" id="PF01035"/>
    </source>
</evidence>
<dbReference type="InterPro" id="IPR036388">
    <property type="entry name" value="WH-like_DNA-bd_sf"/>
</dbReference>
<dbReference type="EC" id="2.1.1.63" evidence="9"/>
<dbReference type="Gene3D" id="3.30.160.70">
    <property type="entry name" value="Methylated DNA-protein cysteine methyltransferase domain"/>
    <property type="match status" value="1"/>
</dbReference>
<keyword evidence="13" id="KW-1185">Reference proteome</keyword>
<gene>
    <name evidence="12" type="ORF">ACG33_01090</name>
</gene>
<feature type="domain" description="Methylated-DNA-[protein]-cysteine S-methyltransferase DNA binding" evidence="10">
    <location>
        <begin position="92"/>
        <end position="171"/>
    </location>
</feature>
<evidence type="ECO:0000256" key="6">
    <source>
        <dbReference type="ARBA" id="ARBA00022763"/>
    </source>
</evidence>
<comment type="catalytic activity">
    <reaction evidence="1 9">
        <text>a 4-O-methyl-thymidine in DNA + L-cysteinyl-[protein] = a thymidine in DNA + S-methyl-L-cysteinyl-[protein]</text>
        <dbReference type="Rhea" id="RHEA:53428"/>
        <dbReference type="Rhea" id="RHEA-COMP:10131"/>
        <dbReference type="Rhea" id="RHEA-COMP:10132"/>
        <dbReference type="Rhea" id="RHEA-COMP:13555"/>
        <dbReference type="Rhea" id="RHEA-COMP:13556"/>
        <dbReference type="ChEBI" id="CHEBI:29950"/>
        <dbReference type="ChEBI" id="CHEBI:82612"/>
        <dbReference type="ChEBI" id="CHEBI:137386"/>
        <dbReference type="ChEBI" id="CHEBI:137387"/>
        <dbReference type="EC" id="2.1.1.63"/>
    </reaction>
</comment>
<evidence type="ECO:0000256" key="9">
    <source>
        <dbReference type="HAMAP-Rule" id="MF_00772"/>
    </source>
</evidence>
<dbReference type="AlphaFoldDB" id="A0A127F5K0"/>
<evidence type="ECO:0000256" key="5">
    <source>
        <dbReference type="ARBA" id="ARBA00022679"/>
    </source>
</evidence>
<dbReference type="OrthoDB" id="9802228at2"/>
<dbReference type="HAMAP" id="MF_00772">
    <property type="entry name" value="OGT"/>
    <property type="match status" value="1"/>
</dbReference>
<comment type="catalytic activity">
    <reaction evidence="8 9">
        <text>a 6-O-methyl-2'-deoxyguanosine in DNA + L-cysteinyl-[protein] = S-methyl-L-cysteinyl-[protein] + a 2'-deoxyguanosine in DNA</text>
        <dbReference type="Rhea" id="RHEA:24000"/>
        <dbReference type="Rhea" id="RHEA-COMP:10131"/>
        <dbReference type="Rhea" id="RHEA-COMP:10132"/>
        <dbReference type="Rhea" id="RHEA-COMP:11367"/>
        <dbReference type="Rhea" id="RHEA-COMP:11368"/>
        <dbReference type="ChEBI" id="CHEBI:29950"/>
        <dbReference type="ChEBI" id="CHEBI:82612"/>
        <dbReference type="ChEBI" id="CHEBI:85445"/>
        <dbReference type="ChEBI" id="CHEBI:85448"/>
        <dbReference type="EC" id="2.1.1.63"/>
    </reaction>
</comment>
<evidence type="ECO:0000256" key="4">
    <source>
        <dbReference type="ARBA" id="ARBA00022603"/>
    </source>
</evidence>
<keyword evidence="4 9" id="KW-0489">Methyltransferase</keyword>
<evidence type="ECO:0000256" key="2">
    <source>
        <dbReference type="ARBA" id="ARBA00008711"/>
    </source>
</evidence>
<dbReference type="InterPro" id="IPR023546">
    <property type="entry name" value="MGMT"/>
</dbReference>
<keyword evidence="3 9" id="KW-0963">Cytoplasm</keyword>
<dbReference type="CDD" id="cd06445">
    <property type="entry name" value="ATase"/>
    <property type="match status" value="1"/>
</dbReference>
<dbReference type="InterPro" id="IPR036217">
    <property type="entry name" value="MethylDNA_cys_MeTrfase_DNAb"/>
</dbReference>
<dbReference type="InterPro" id="IPR014048">
    <property type="entry name" value="MethylDNA_cys_MeTrfase_DNA-bd"/>
</dbReference>
<accession>A0A127F5K0</accession>
<keyword evidence="7 9" id="KW-0234">DNA repair</keyword>
<name>A0A127F5K0_STEDE</name>
<dbReference type="SUPFAM" id="SSF53155">
    <property type="entry name" value="Methylated DNA-protein cysteine methyltransferase domain"/>
    <property type="match status" value="1"/>
</dbReference>
<evidence type="ECO:0000256" key="1">
    <source>
        <dbReference type="ARBA" id="ARBA00001286"/>
    </source>
</evidence>
<evidence type="ECO:0000313" key="13">
    <source>
        <dbReference type="Proteomes" id="UP000070250"/>
    </source>
</evidence>
<keyword evidence="5 9" id="KW-0808">Transferase</keyword>